<evidence type="ECO:0000256" key="6">
    <source>
        <dbReference type="ARBA" id="ARBA00022989"/>
    </source>
</evidence>
<sequence>MPQYVSVTTACVVGALGVAQLSAEAFVSAPSAGRWQAEPRVGRFGDVESQPLPQAAAPPSSTGLVAYGVGFGAVAAMLHSAGSRRGVGRSAMKAAESEIAVKEKEKGELSKVAYLKNIPRTIMEAKLLDKILAMTPKEKWEDPDEDSYLYTLKMYAETYGPGKATKMGWWDYYSMKLDMPGDEDIPDLEDIAEVQQEFDWLMDGKMRFGIPGPAGIWYNGALIQYKGKEPFAGDQIVSILTDGSFGRQYVENMAFYREGLRPWQRGIEIGMAHGYFLIGPFVSLGPLRNTPEAATVGLLCGCAIVGIVSIGGLIFGATIKPTLFDKAGDRPASGFNEMINWHAVGGLGGAGFAHALLTVFGSAA</sequence>
<dbReference type="Gene3D" id="1.20.1240.10">
    <property type="entry name" value="Photosystem I PsaL, reaction centre subunit XI"/>
    <property type="match status" value="1"/>
</dbReference>
<organism evidence="11 12">
    <name type="scientific">Polarella glacialis</name>
    <name type="common">Dinoflagellate</name>
    <dbReference type="NCBI Taxonomy" id="89957"/>
    <lineage>
        <taxon>Eukaryota</taxon>
        <taxon>Sar</taxon>
        <taxon>Alveolata</taxon>
        <taxon>Dinophyceae</taxon>
        <taxon>Suessiales</taxon>
        <taxon>Suessiaceae</taxon>
        <taxon>Polarella</taxon>
    </lineage>
</organism>
<keyword evidence="6 9" id="KW-1133">Transmembrane helix</keyword>
<comment type="subcellular location">
    <subcellularLocation>
        <location evidence="1">Membrane</location>
        <topology evidence="1">Multi-pass membrane protein</topology>
    </subcellularLocation>
</comment>
<keyword evidence="5" id="KW-0603">Photosystem I</keyword>
<dbReference type="SUPFAM" id="SSF81568">
    <property type="entry name" value="Photosystem I reaction center subunit XI, PsaL"/>
    <property type="match status" value="1"/>
</dbReference>
<evidence type="ECO:0000256" key="4">
    <source>
        <dbReference type="ARBA" id="ARBA00022692"/>
    </source>
</evidence>
<comment type="similarity">
    <text evidence="2">Belongs to the PsaL family.</text>
</comment>
<dbReference type="AlphaFoldDB" id="A0A813G708"/>
<dbReference type="InterPro" id="IPR036592">
    <property type="entry name" value="PSI_PsaL_sf"/>
</dbReference>
<dbReference type="InterPro" id="IPR003757">
    <property type="entry name" value="PSI_PsaL"/>
</dbReference>
<keyword evidence="4 9" id="KW-0812">Transmembrane</keyword>
<feature type="transmembrane region" description="Helical" evidence="9">
    <location>
        <begin position="64"/>
        <end position="82"/>
    </location>
</feature>
<dbReference type="GO" id="GO:0015979">
    <property type="term" value="P:photosynthesis"/>
    <property type="evidence" value="ECO:0007669"/>
    <property type="project" value="UniProtKB-KW"/>
</dbReference>
<evidence type="ECO:0000256" key="7">
    <source>
        <dbReference type="ARBA" id="ARBA00023136"/>
    </source>
</evidence>
<proteinExistence type="inferred from homology"/>
<dbReference type="Proteomes" id="UP000654075">
    <property type="component" value="Unassembled WGS sequence"/>
</dbReference>
<dbReference type="PANTHER" id="PTHR34803">
    <property type="entry name" value="PHOTOSYSTEM I REACTION CENTER SUBUNIT XI, CHLOROPLASTIC"/>
    <property type="match status" value="1"/>
</dbReference>
<reference evidence="11" key="1">
    <citation type="submission" date="2021-02" db="EMBL/GenBank/DDBJ databases">
        <authorList>
            <person name="Dougan E. K."/>
            <person name="Rhodes N."/>
            <person name="Thang M."/>
            <person name="Chan C."/>
        </authorList>
    </citation>
    <scope>NUCLEOTIDE SEQUENCE</scope>
</reference>
<dbReference type="PANTHER" id="PTHR34803:SF2">
    <property type="entry name" value="PHOTOSYSTEM I REACTION CENTER SUBUNIT XI, CHLOROPLASTIC"/>
    <property type="match status" value="1"/>
</dbReference>
<evidence type="ECO:0000313" key="12">
    <source>
        <dbReference type="Proteomes" id="UP000654075"/>
    </source>
</evidence>
<feature type="domain" description="Photosystem I PsaL reaction centre subunit XI" evidence="10">
    <location>
        <begin position="224"/>
        <end position="359"/>
    </location>
</feature>
<keyword evidence="3" id="KW-0602">Photosynthesis</keyword>
<dbReference type="InterPro" id="IPR022980">
    <property type="entry name" value="PSI_suXI"/>
</dbReference>
<evidence type="ECO:0000256" key="9">
    <source>
        <dbReference type="SAM" id="Phobius"/>
    </source>
</evidence>
<gene>
    <name evidence="11" type="ORF">PGLA1383_LOCUS39468</name>
</gene>
<keyword evidence="12" id="KW-1185">Reference proteome</keyword>
<evidence type="ECO:0000256" key="1">
    <source>
        <dbReference type="ARBA" id="ARBA00004141"/>
    </source>
</evidence>
<protein>
    <recommendedName>
        <fullName evidence="8">PSI subunit V</fullName>
    </recommendedName>
</protein>
<evidence type="ECO:0000313" key="11">
    <source>
        <dbReference type="EMBL" id="CAE8621949.1"/>
    </source>
</evidence>
<accession>A0A813G708</accession>
<feature type="transmembrane region" description="Helical" evidence="9">
    <location>
        <begin position="296"/>
        <end position="319"/>
    </location>
</feature>
<name>A0A813G708_POLGL</name>
<evidence type="ECO:0000256" key="2">
    <source>
        <dbReference type="ARBA" id="ARBA00008820"/>
    </source>
</evidence>
<evidence type="ECO:0000259" key="10">
    <source>
        <dbReference type="Pfam" id="PF02605"/>
    </source>
</evidence>
<dbReference type="EMBL" id="CAJNNV010027849">
    <property type="protein sequence ID" value="CAE8621949.1"/>
    <property type="molecule type" value="Genomic_DNA"/>
</dbReference>
<dbReference type="OrthoDB" id="442659at2759"/>
<evidence type="ECO:0000256" key="8">
    <source>
        <dbReference type="ARBA" id="ARBA00032768"/>
    </source>
</evidence>
<evidence type="ECO:0000256" key="5">
    <source>
        <dbReference type="ARBA" id="ARBA00022836"/>
    </source>
</evidence>
<dbReference type="GO" id="GO:0009538">
    <property type="term" value="C:photosystem I reaction center"/>
    <property type="evidence" value="ECO:0007669"/>
    <property type="project" value="InterPro"/>
</dbReference>
<comment type="caution">
    <text evidence="11">The sequence shown here is derived from an EMBL/GenBank/DDBJ whole genome shotgun (WGS) entry which is preliminary data.</text>
</comment>
<feature type="transmembrane region" description="Helical" evidence="9">
    <location>
        <begin position="339"/>
        <end position="360"/>
    </location>
</feature>
<dbReference type="Pfam" id="PF02605">
    <property type="entry name" value="PsaL"/>
    <property type="match status" value="1"/>
</dbReference>
<evidence type="ECO:0000256" key="3">
    <source>
        <dbReference type="ARBA" id="ARBA00022531"/>
    </source>
</evidence>
<keyword evidence="7 9" id="KW-0472">Membrane</keyword>